<organism evidence="3 4">
    <name type="scientific">Chitinophaga defluvii</name>
    <dbReference type="NCBI Taxonomy" id="3163343"/>
    <lineage>
        <taxon>Bacteria</taxon>
        <taxon>Pseudomonadati</taxon>
        <taxon>Bacteroidota</taxon>
        <taxon>Chitinophagia</taxon>
        <taxon>Chitinophagales</taxon>
        <taxon>Chitinophagaceae</taxon>
        <taxon>Chitinophaga</taxon>
    </lineage>
</organism>
<dbReference type="InterPro" id="IPR005031">
    <property type="entry name" value="COQ10_START"/>
</dbReference>
<reference evidence="3 4" key="1">
    <citation type="submission" date="2024-06" db="EMBL/GenBank/DDBJ databases">
        <title>Chitinophaga defluvii sp. nov., isolated from municipal sewage.</title>
        <authorList>
            <person name="Zhang L."/>
        </authorList>
    </citation>
    <scope>NUCLEOTIDE SEQUENCE [LARGE SCALE GENOMIC DNA]</scope>
    <source>
        <strain evidence="3 4">H8</strain>
    </source>
</reference>
<comment type="similarity">
    <text evidence="1">Belongs to the ribosome association toxin RatA family.</text>
</comment>
<sequence>MDTYAPSHSHLPPTGGILYDHSTIINVTQEGRLVSILAGAWAIGSAISKVDKKPVNSLIKLLAGGYLLYRGISGNCLFNAMTGVRQADRHSRAINIRTSQIINNPKEEVYYFWRQLSNLPVFMKHLESVQETDNKNSHWVAKGPGGIGTVAWDAQIVKEVPGEFLGWRSVTGSEIATAGRVSFKALTPDTTEINVMISYRPPAGYVGTGLAWLLNTAFERMIYNDIKSFKSYMETGEIIS</sequence>
<dbReference type="PANTHER" id="PTHR33824">
    <property type="entry name" value="POLYKETIDE CYCLASE/DEHYDRASE AND LIPID TRANSPORT SUPERFAMILY PROTEIN"/>
    <property type="match status" value="1"/>
</dbReference>
<protein>
    <submittedName>
        <fullName evidence="3">SRPBCC family protein</fullName>
    </submittedName>
</protein>
<gene>
    <name evidence="3" type="ORF">ABR189_02105</name>
</gene>
<dbReference type="SUPFAM" id="SSF55961">
    <property type="entry name" value="Bet v1-like"/>
    <property type="match status" value="1"/>
</dbReference>
<evidence type="ECO:0000256" key="1">
    <source>
        <dbReference type="ARBA" id="ARBA00008918"/>
    </source>
</evidence>
<dbReference type="InterPro" id="IPR047137">
    <property type="entry name" value="ORF3"/>
</dbReference>
<dbReference type="Pfam" id="PF03364">
    <property type="entry name" value="Polyketide_cyc"/>
    <property type="match status" value="1"/>
</dbReference>
<comment type="caution">
    <text evidence="3">The sequence shown here is derived from an EMBL/GenBank/DDBJ whole genome shotgun (WGS) entry which is preliminary data.</text>
</comment>
<keyword evidence="4" id="KW-1185">Reference proteome</keyword>
<accession>A0ABV2SZC5</accession>
<dbReference type="PANTHER" id="PTHR33824:SF7">
    <property type="entry name" value="POLYKETIDE CYCLASE_DEHYDRASE AND LIPID TRANSPORT SUPERFAMILY PROTEIN"/>
    <property type="match status" value="1"/>
</dbReference>
<dbReference type="CDD" id="cd07817">
    <property type="entry name" value="SRPBCC_8"/>
    <property type="match status" value="1"/>
</dbReference>
<name>A0ABV2SZC5_9BACT</name>
<dbReference type="Gene3D" id="3.30.530.20">
    <property type="match status" value="1"/>
</dbReference>
<dbReference type="Proteomes" id="UP001549749">
    <property type="component" value="Unassembled WGS sequence"/>
</dbReference>
<dbReference type="InterPro" id="IPR023393">
    <property type="entry name" value="START-like_dom_sf"/>
</dbReference>
<evidence type="ECO:0000313" key="3">
    <source>
        <dbReference type="EMBL" id="MET6996137.1"/>
    </source>
</evidence>
<evidence type="ECO:0000259" key="2">
    <source>
        <dbReference type="Pfam" id="PF03364"/>
    </source>
</evidence>
<feature type="domain" description="Coenzyme Q-binding protein COQ10 START" evidence="2">
    <location>
        <begin position="104"/>
        <end position="209"/>
    </location>
</feature>
<dbReference type="EMBL" id="JBEXAC010000001">
    <property type="protein sequence ID" value="MET6996137.1"/>
    <property type="molecule type" value="Genomic_DNA"/>
</dbReference>
<dbReference type="RefSeq" id="WP_354658785.1">
    <property type="nucleotide sequence ID" value="NZ_JBEXAC010000001.1"/>
</dbReference>
<evidence type="ECO:0000313" key="4">
    <source>
        <dbReference type="Proteomes" id="UP001549749"/>
    </source>
</evidence>
<proteinExistence type="inferred from homology"/>